<evidence type="ECO:0000256" key="3">
    <source>
        <dbReference type="ARBA" id="ARBA00022692"/>
    </source>
</evidence>
<dbReference type="AlphaFoldDB" id="A0A9E5MPI6"/>
<keyword evidence="5 12" id="KW-1133">Transmembrane helix</keyword>
<feature type="transmembrane region" description="Helical" evidence="12">
    <location>
        <begin position="333"/>
        <end position="354"/>
    </location>
</feature>
<dbReference type="PANTHER" id="PTHR35457">
    <property type="entry name" value="HEME A SYNTHASE"/>
    <property type="match status" value="1"/>
</dbReference>
<evidence type="ECO:0000256" key="4">
    <source>
        <dbReference type="ARBA" id="ARBA00022723"/>
    </source>
</evidence>
<dbReference type="PANTHER" id="PTHR35457:SF1">
    <property type="entry name" value="HEME A SYNTHASE"/>
    <property type="match status" value="1"/>
</dbReference>
<evidence type="ECO:0000256" key="10">
    <source>
        <dbReference type="ARBA" id="ARBA00023157"/>
    </source>
</evidence>
<evidence type="ECO:0000256" key="2">
    <source>
        <dbReference type="ARBA" id="ARBA00022475"/>
    </source>
</evidence>
<name>A0A9E5MPI6_9GAMM</name>
<keyword evidence="14" id="KW-1185">Reference proteome</keyword>
<dbReference type="Pfam" id="PF02628">
    <property type="entry name" value="COX15-CtaA"/>
    <property type="match status" value="1"/>
</dbReference>
<evidence type="ECO:0000256" key="6">
    <source>
        <dbReference type="ARBA" id="ARBA00023002"/>
    </source>
</evidence>
<reference evidence="13" key="1">
    <citation type="submission" date="2020-03" db="EMBL/GenBank/DDBJ databases">
        <authorList>
            <person name="Guo F."/>
        </authorList>
    </citation>
    <scope>NUCLEOTIDE SEQUENCE</scope>
    <source>
        <strain evidence="13">JCM 30134</strain>
    </source>
</reference>
<evidence type="ECO:0000256" key="12">
    <source>
        <dbReference type="SAM" id="Phobius"/>
    </source>
</evidence>
<keyword evidence="6" id="KW-0560">Oxidoreductase</keyword>
<keyword evidence="3 12" id="KW-0812">Transmembrane</keyword>
<keyword evidence="9 12" id="KW-0472">Membrane</keyword>
<dbReference type="InterPro" id="IPR050450">
    <property type="entry name" value="COX15/CtaA_HemeA_synthase"/>
</dbReference>
<keyword evidence="7" id="KW-0408">Iron</keyword>
<dbReference type="EMBL" id="JAAONZ010000022">
    <property type="protein sequence ID" value="NHO67958.1"/>
    <property type="molecule type" value="Genomic_DNA"/>
</dbReference>
<comment type="subcellular location">
    <subcellularLocation>
        <location evidence="1">Membrane</location>
        <topology evidence="1">Multi-pass membrane protein</topology>
    </subcellularLocation>
</comment>
<dbReference type="Proteomes" id="UP000787472">
    <property type="component" value="Unassembled WGS sequence"/>
</dbReference>
<proteinExistence type="predicted"/>
<dbReference type="GO" id="GO:0016491">
    <property type="term" value="F:oxidoreductase activity"/>
    <property type="evidence" value="ECO:0007669"/>
    <property type="project" value="UniProtKB-KW"/>
</dbReference>
<keyword evidence="2" id="KW-1003">Cell membrane</keyword>
<comment type="pathway">
    <text evidence="11">Porphyrin-containing compound metabolism.</text>
</comment>
<dbReference type="GO" id="GO:0006784">
    <property type="term" value="P:heme A biosynthetic process"/>
    <property type="evidence" value="ECO:0007669"/>
    <property type="project" value="InterPro"/>
</dbReference>
<evidence type="ECO:0000313" key="14">
    <source>
        <dbReference type="Proteomes" id="UP000787472"/>
    </source>
</evidence>
<dbReference type="GO" id="GO:0046872">
    <property type="term" value="F:metal ion binding"/>
    <property type="evidence" value="ECO:0007669"/>
    <property type="project" value="UniProtKB-KW"/>
</dbReference>
<evidence type="ECO:0000256" key="1">
    <source>
        <dbReference type="ARBA" id="ARBA00004141"/>
    </source>
</evidence>
<dbReference type="RefSeq" id="WP_167191507.1">
    <property type="nucleotide sequence ID" value="NZ_JAAONZ010000022.1"/>
</dbReference>
<evidence type="ECO:0000256" key="7">
    <source>
        <dbReference type="ARBA" id="ARBA00023004"/>
    </source>
</evidence>
<feature type="transmembrane region" description="Helical" evidence="12">
    <location>
        <begin position="197"/>
        <end position="215"/>
    </location>
</feature>
<feature type="transmembrane region" description="Helical" evidence="12">
    <location>
        <begin position="273"/>
        <end position="294"/>
    </location>
</feature>
<feature type="transmembrane region" description="Helical" evidence="12">
    <location>
        <begin position="83"/>
        <end position="103"/>
    </location>
</feature>
<dbReference type="InterPro" id="IPR003780">
    <property type="entry name" value="COX15/CtaA_fam"/>
</dbReference>
<evidence type="ECO:0000256" key="5">
    <source>
        <dbReference type="ARBA" id="ARBA00022989"/>
    </source>
</evidence>
<keyword evidence="10" id="KW-1015">Disulfide bond</keyword>
<feature type="transmembrane region" description="Helical" evidence="12">
    <location>
        <begin position="124"/>
        <end position="146"/>
    </location>
</feature>
<evidence type="ECO:0000313" key="13">
    <source>
        <dbReference type="EMBL" id="NHO67958.1"/>
    </source>
</evidence>
<sequence>MMSKRLSHRGRLTLLACALAFVVVALGAFTRLVDAGLGCPDWPGCYGHMTWPESSEEIQSAESLFPHAPVDTTKTWPEMVHRYFAGSLGLVILALAMMATIARRKALKSSATDPNHRLSGELRSIPVVLPWLTVGLVVLQAMFGMWTVTLKLWPQVVTAHLLGGFATLALLWLMFLRLRQRDHGLAKASLNAKTLSRVRKLAALGLVLVVLQIALGGWTSSNYAALACIDLPTCHGEWLPTTDFAQGFNFTQTLGPNYLGGLMDNEARTAIHLSHRIGALVVTLVVVLLSAVLWQTQARGLKRLALFTVGVLIAQVTLGMTNILAALPLPVAVLHNAVGALLLLTLVTVNYQLLRRCEGRDNAAARSNTINAERAVMS</sequence>
<protein>
    <submittedName>
        <fullName evidence="13">Heme A synthase</fullName>
    </submittedName>
</protein>
<keyword evidence="8" id="KW-0350">Heme biosynthesis</keyword>
<evidence type="ECO:0000256" key="9">
    <source>
        <dbReference type="ARBA" id="ARBA00023136"/>
    </source>
</evidence>
<comment type="caution">
    <text evidence="13">The sequence shown here is derived from an EMBL/GenBank/DDBJ whole genome shotgun (WGS) entry which is preliminary data.</text>
</comment>
<feature type="transmembrane region" description="Helical" evidence="12">
    <location>
        <begin position="152"/>
        <end position="176"/>
    </location>
</feature>
<evidence type="ECO:0000256" key="8">
    <source>
        <dbReference type="ARBA" id="ARBA00023133"/>
    </source>
</evidence>
<organism evidence="13 14">
    <name type="scientific">Pseudomaricurvus hydrocarbonicus</name>
    <dbReference type="NCBI Taxonomy" id="1470433"/>
    <lineage>
        <taxon>Bacteria</taxon>
        <taxon>Pseudomonadati</taxon>
        <taxon>Pseudomonadota</taxon>
        <taxon>Gammaproteobacteria</taxon>
        <taxon>Cellvibrionales</taxon>
        <taxon>Cellvibrionaceae</taxon>
        <taxon>Pseudomaricurvus</taxon>
    </lineage>
</organism>
<accession>A0A9E5MPI6</accession>
<evidence type="ECO:0000256" key="11">
    <source>
        <dbReference type="ARBA" id="ARBA00023444"/>
    </source>
</evidence>
<feature type="transmembrane region" description="Helical" evidence="12">
    <location>
        <begin position="306"/>
        <end position="327"/>
    </location>
</feature>
<dbReference type="GO" id="GO:0016020">
    <property type="term" value="C:membrane"/>
    <property type="evidence" value="ECO:0007669"/>
    <property type="project" value="UniProtKB-SubCell"/>
</dbReference>
<keyword evidence="4" id="KW-0479">Metal-binding</keyword>
<gene>
    <name evidence="13" type="ORF">G8770_20620</name>
</gene>